<reference evidence="2 3" key="1">
    <citation type="submission" date="2016-10" db="EMBL/GenBank/DDBJ databases">
        <authorList>
            <person name="de Groot N.N."/>
        </authorList>
    </citation>
    <scope>NUCLEOTIDE SEQUENCE [LARGE SCALE GENOMIC DNA]</scope>
    <source>
        <strain evidence="2 3">OK461</strain>
    </source>
</reference>
<proteinExistence type="predicted"/>
<organism evidence="2 3">
    <name type="scientific">Streptomyces mirabilis</name>
    <dbReference type="NCBI Taxonomy" id="68239"/>
    <lineage>
        <taxon>Bacteria</taxon>
        <taxon>Bacillati</taxon>
        <taxon>Actinomycetota</taxon>
        <taxon>Actinomycetes</taxon>
        <taxon>Kitasatosporales</taxon>
        <taxon>Streptomycetaceae</taxon>
        <taxon>Streptomyces</taxon>
    </lineage>
</organism>
<dbReference type="EMBL" id="FONR01000002">
    <property type="protein sequence ID" value="SFE79536.1"/>
    <property type="molecule type" value="Genomic_DNA"/>
</dbReference>
<dbReference type="Proteomes" id="UP000181942">
    <property type="component" value="Unassembled WGS sequence"/>
</dbReference>
<evidence type="ECO:0000313" key="3">
    <source>
        <dbReference type="Proteomes" id="UP000181942"/>
    </source>
</evidence>
<protein>
    <submittedName>
        <fullName evidence="2">Uncharacterized protein</fullName>
    </submittedName>
</protein>
<keyword evidence="1" id="KW-0472">Membrane</keyword>
<keyword evidence="1" id="KW-1133">Transmembrane helix</keyword>
<evidence type="ECO:0000256" key="1">
    <source>
        <dbReference type="SAM" id="Phobius"/>
    </source>
</evidence>
<sequence>MSADRETNHDMTHRDIAVLLADAADEAEIGIAPYQAVVRGGRRRKARRWALAAAAALVIAGSTGTLALAGVTGGDAQKVAPAATRPPVGDERHVYEPQRSDLARGTEHGKRWKVVIDVWGAPRNKAEAQGQLDAMTGSGLGKPWVNVRNASELIGKSSYFVRLTLGGKTSIKLLGAFEKGDTMAGTDLKSGAMPLDTSRTATSGTDQRLVVGQIATTVQEVTCTWDDGTTTEASRPAPGTGIVGDFEDAIRPADGSPSDWFVCLGPEGRTFKAVAVTK</sequence>
<keyword evidence="1" id="KW-0812">Transmembrane</keyword>
<dbReference type="AlphaFoldDB" id="A0A1I2DG71"/>
<evidence type="ECO:0000313" key="2">
    <source>
        <dbReference type="EMBL" id="SFE79536.1"/>
    </source>
</evidence>
<name>A0A1I2DG71_9ACTN</name>
<feature type="transmembrane region" description="Helical" evidence="1">
    <location>
        <begin position="49"/>
        <end position="71"/>
    </location>
</feature>
<accession>A0A1I2DG71</accession>
<gene>
    <name evidence="2" type="ORF">SAMN02787118_102653</name>
</gene>